<evidence type="ECO:0000256" key="1">
    <source>
        <dbReference type="ARBA" id="ARBA00022472"/>
    </source>
</evidence>
<dbReference type="InterPro" id="IPR036555">
    <property type="entry name" value="NusA_N_sf"/>
</dbReference>
<dbReference type="Proteomes" id="UP000218627">
    <property type="component" value="Unassembled WGS sequence"/>
</dbReference>
<dbReference type="GO" id="GO:0005829">
    <property type="term" value="C:cytosol"/>
    <property type="evidence" value="ECO:0007669"/>
    <property type="project" value="TreeGrafter"/>
</dbReference>
<dbReference type="GO" id="GO:0006353">
    <property type="term" value="P:DNA-templated transcription termination"/>
    <property type="evidence" value="ECO:0007669"/>
    <property type="project" value="UniProtKB-UniRule"/>
</dbReference>
<dbReference type="FunFam" id="3.30.300.20:FF:000005">
    <property type="entry name" value="Transcription termination/antitermination protein NusA"/>
    <property type="match status" value="1"/>
</dbReference>
<evidence type="ECO:0000313" key="9">
    <source>
        <dbReference type="EMBL" id="SNZ12956.1"/>
    </source>
</evidence>
<dbReference type="EMBL" id="OBEN01000002">
    <property type="protein sequence ID" value="SNZ12956.1"/>
    <property type="molecule type" value="Genomic_DNA"/>
</dbReference>
<dbReference type="AlphaFoldDB" id="A0A285NYI6"/>
<keyword evidence="5 7" id="KW-0805">Transcription regulation</keyword>
<dbReference type="CDD" id="cd22529">
    <property type="entry name" value="KH-II_NusA_rpt2"/>
    <property type="match status" value="1"/>
</dbReference>
<evidence type="ECO:0000256" key="2">
    <source>
        <dbReference type="ARBA" id="ARBA00022490"/>
    </source>
</evidence>
<evidence type="ECO:0000256" key="7">
    <source>
        <dbReference type="HAMAP-Rule" id="MF_00945"/>
    </source>
</evidence>
<evidence type="ECO:0000256" key="4">
    <source>
        <dbReference type="ARBA" id="ARBA00022884"/>
    </source>
</evidence>
<dbReference type="GO" id="GO:0003723">
    <property type="term" value="F:RNA binding"/>
    <property type="evidence" value="ECO:0007669"/>
    <property type="project" value="UniProtKB-UniRule"/>
</dbReference>
<dbReference type="Pfam" id="PF08529">
    <property type="entry name" value="NusA_N"/>
    <property type="match status" value="1"/>
</dbReference>
<dbReference type="SUPFAM" id="SSF54814">
    <property type="entry name" value="Prokaryotic type KH domain (KH-domain type II)"/>
    <property type="match status" value="2"/>
</dbReference>
<keyword evidence="4 7" id="KW-0694">RNA-binding</keyword>
<dbReference type="GO" id="GO:0031564">
    <property type="term" value="P:transcription antitermination"/>
    <property type="evidence" value="ECO:0007669"/>
    <property type="project" value="UniProtKB-UniRule"/>
</dbReference>
<dbReference type="CDD" id="cd04455">
    <property type="entry name" value="S1_NusA"/>
    <property type="match status" value="1"/>
</dbReference>
<dbReference type="InterPro" id="IPR025249">
    <property type="entry name" value="TF_NusA_KH_1st"/>
</dbReference>
<keyword evidence="2 7" id="KW-0963">Cytoplasm</keyword>
<dbReference type="Pfam" id="PF26594">
    <property type="entry name" value="KH_NusA_2nd"/>
    <property type="match status" value="1"/>
</dbReference>
<dbReference type="Gene3D" id="3.30.300.20">
    <property type="match status" value="2"/>
</dbReference>
<dbReference type="InterPro" id="IPR058582">
    <property type="entry name" value="KH_NusA_2nd"/>
</dbReference>
<comment type="function">
    <text evidence="7">Participates in both transcription termination and antitermination.</text>
</comment>
<accession>A0A285NYI6</accession>
<dbReference type="SMART" id="SM00316">
    <property type="entry name" value="S1"/>
    <property type="match status" value="1"/>
</dbReference>
<dbReference type="GO" id="GO:0003700">
    <property type="term" value="F:DNA-binding transcription factor activity"/>
    <property type="evidence" value="ECO:0007669"/>
    <property type="project" value="InterPro"/>
</dbReference>
<evidence type="ECO:0000256" key="5">
    <source>
        <dbReference type="ARBA" id="ARBA00023015"/>
    </source>
</evidence>
<dbReference type="PANTHER" id="PTHR22648">
    <property type="entry name" value="TRANSCRIPTION TERMINATION FACTOR NUSA"/>
    <property type="match status" value="1"/>
</dbReference>
<name>A0A285NYI6_9AQUI</name>
<protein>
    <recommendedName>
        <fullName evidence="7">Transcription termination/antitermination protein NusA</fullName>
    </recommendedName>
</protein>
<dbReference type="Pfam" id="PF00575">
    <property type="entry name" value="S1"/>
    <property type="match status" value="1"/>
</dbReference>
<comment type="subunit">
    <text evidence="7">Monomer. Binds directly to the core enzyme of the DNA-dependent RNA polymerase and to nascent RNA.</text>
</comment>
<proteinExistence type="inferred from homology"/>
<dbReference type="NCBIfam" id="TIGR01953">
    <property type="entry name" value="NusA"/>
    <property type="match status" value="1"/>
</dbReference>
<dbReference type="OrthoDB" id="9807233at2"/>
<dbReference type="InterPro" id="IPR015946">
    <property type="entry name" value="KH_dom-like_a/b"/>
</dbReference>
<evidence type="ECO:0000313" key="10">
    <source>
        <dbReference type="Proteomes" id="UP000218627"/>
    </source>
</evidence>
<gene>
    <name evidence="7" type="primary">nusA</name>
    <name evidence="9" type="ORF">SAMN06265353_0567</name>
</gene>
<dbReference type="SUPFAM" id="SSF50249">
    <property type="entry name" value="Nucleic acid-binding proteins"/>
    <property type="match status" value="1"/>
</dbReference>
<dbReference type="RefSeq" id="WP_096600912.1">
    <property type="nucleotide sequence ID" value="NZ_OBEN01000002.1"/>
</dbReference>
<dbReference type="Pfam" id="PF13184">
    <property type="entry name" value="KH_NusA_1st"/>
    <property type="match status" value="1"/>
</dbReference>
<keyword evidence="10" id="KW-1185">Reference proteome</keyword>
<reference evidence="10" key="1">
    <citation type="submission" date="2017-09" db="EMBL/GenBank/DDBJ databases">
        <authorList>
            <person name="Varghese N."/>
            <person name="Submissions S."/>
        </authorList>
    </citation>
    <scope>NUCLEOTIDE SEQUENCE [LARGE SCALE GENOMIC DNA]</scope>
    <source>
        <strain evidence="10">DSM 2913</strain>
    </source>
</reference>
<evidence type="ECO:0000259" key="8">
    <source>
        <dbReference type="PROSITE" id="PS50126"/>
    </source>
</evidence>
<dbReference type="PROSITE" id="PS50084">
    <property type="entry name" value="KH_TYPE_1"/>
    <property type="match status" value="1"/>
</dbReference>
<keyword evidence="3 7" id="KW-0889">Transcription antitermination</keyword>
<keyword evidence="6 7" id="KW-0804">Transcription</keyword>
<comment type="similarity">
    <text evidence="7">Belongs to the NusA family.</text>
</comment>
<keyword evidence="1 7" id="KW-0806">Transcription termination</keyword>
<feature type="domain" description="S1 motif" evidence="8">
    <location>
        <begin position="111"/>
        <end position="176"/>
    </location>
</feature>
<dbReference type="Gene3D" id="3.30.1480.10">
    <property type="entry name" value="NusA, N-terminal domain"/>
    <property type="match status" value="1"/>
</dbReference>
<evidence type="ECO:0000256" key="6">
    <source>
        <dbReference type="ARBA" id="ARBA00023163"/>
    </source>
</evidence>
<evidence type="ECO:0000256" key="3">
    <source>
        <dbReference type="ARBA" id="ARBA00022814"/>
    </source>
</evidence>
<comment type="subcellular location">
    <subcellularLocation>
        <location evidence="7">Cytoplasm</location>
    </subcellularLocation>
</comment>
<dbReference type="PROSITE" id="PS50126">
    <property type="entry name" value="S1"/>
    <property type="match status" value="1"/>
</dbReference>
<organism evidence="9 10">
    <name type="scientific">Hydrogenobacter hydrogenophilus</name>
    <dbReference type="NCBI Taxonomy" id="35835"/>
    <lineage>
        <taxon>Bacteria</taxon>
        <taxon>Pseudomonadati</taxon>
        <taxon>Aquificota</taxon>
        <taxon>Aquificia</taxon>
        <taxon>Aquificales</taxon>
        <taxon>Aquificaceae</taxon>
        <taxon>Hydrogenobacter</taxon>
    </lineage>
</organism>
<dbReference type="FunFam" id="3.30.300.20:FF:000002">
    <property type="entry name" value="Transcription termination/antitermination protein NusA"/>
    <property type="match status" value="1"/>
</dbReference>
<dbReference type="PANTHER" id="PTHR22648:SF0">
    <property type="entry name" value="TRANSCRIPTION TERMINATION_ANTITERMINATION PROTEIN NUSA"/>
    <property type="match status" value="1"/>
</dbReference>
<sequence length="327" mass="37215">MVKNLKKLIEQVAKEKNLPEWTVENALKNAIALAVKKDRKLKENLRVELLEEGIKVYIVKRKNSEELAFPLDISTEEVNRIAAHVAKEEFLKELEKAEEERGYLEFVEQEGQIVVGIVRRILENGDVLVDLGKVMGILPKREQIPKEVYRQGERVKALLLEVRKHRGKYEIILSRTHPKFLKKLLEAEVPEIKSGEIEIKAIAREPGERAKVLVHAKDMKMDPVGVIVGLKGSRINPISKELSGEKIDVIRWTDNPEELIKKSLSPAPVVKVRLIPQEKRAEVAVPKDKLSLAIGKHGVNVKLANRITGWYIDVLSEEDFERLTALK</sequence>
<dbReference type="InterPro" id="IPR003029">
    <property type="entry name" value="S1_domain"/>
</dbReference>
<dbReference type="InterPro" id="IPR010213">
    <property type="entry name" value="TF_NusA"/>
</dbReference>
<dbReference type="Gene3D" id="2.40.50.140">
    <property type="entry name" value="Nucleic acid-binding proteins"/>
    <property type="match status" value="1"/>
</dbReference>
<dbReference type="InterPro" id="IPR013735">
    <property type="entry name" value="TF_NusA_N"/>
</dbReference>
<dbReference type="InterPro" id="IPR030842">
    <property type="entry name" value="TF_NusA_bacterial"/>
</dbReference>
<dbReference type="InterPro" id="IPR009019">
    <property type="entry name" value="KH_sf_prok-type"/>
</dbReference>
<dbReference type="HAMAP" id="MF_00945_B">
    <property type="entry name" value="NusA_B"/>
    <property type="match status" value="1"/>
</dbReference>
<dbReference type="SUPFAM" id="SSF69705">
    <property type="entry name" value="Transcription factor NusA, N-terminal domain"/>
    <property type="match status" value="1"/>
</dbReference>
<dbReference type="CDD" id="cd02134">
    <property type="entry name" value="KH-II_NusA_rpt1"/>
    <property type="match status" value="1"/>
</dbReference>
<dbReference type="InterPro" id="IPR012340">
    <property type="entry name" value="NA-bd_OB-fold"/>
</dbReference>